<dbReference type="Proteomes" id="UP000179454">
    <property type="component" value="Unassembled WGS sequence"/>
</dbReference>
<gene>
    <name evidence="4" type="ORF">BBK91_009795</name>
    <name evidence="3" type="ORF">BBL17_007650</name>
</gene>
<dbReference type="Proteomes" id="UP000179536">
    <property type="component" value="Unassembled WGS sequence"/>
</dbReference>
<evidence type="ECO:0000313" key="3">
    <source>
        <dbReference type="EMBL" id="MUO41658.1"/>
    </source>
</evidence>
<feature type="compositionally biased region" description="Basic and acidic residues" evidence="1">
    <location>
        <begin position="37"/>
        <end position="60"/>
    </location>
</feature>
<accession>A0ABD6H7X7</accession>
<evidence type="ECO:0000256" key="1">
    <source>
        <dbReference type="SAM" id="MobiDB-lite"/>
    </source>
</evidence>
<keyword evidence="2" id="KW-1133">Transmembrane helix</keyword>
<protein>
    <submittedName>
        <fullName evidence="4">Uncharacterized protein</fullName>
    </submittedName>
</protein>
<keyword evidence="2" id="KW-0812">Transmembrane</keyword>
<name>A0ABD6H7X7_AGRVI</name>
<evidence type="ECO:0000313" key="5">
    <source>
        <dbReference type="Proteomes" id="UP000179454"/>
    </source>
</evidence>
<organism evidence="4 6">
    <name type="scientific">Agrobacterium vitis</name>
    <name type="common">Rhizobium vitis</name>
    <dbReference type="NCBI Taxonomy" id="373"/>
    <lineage>
        <taxon>Bacteria</taxon>
        <taxon>Pseudomonadati</taxon>
        <taxon>Pseudomonadota</taxon>
        <taxon>Alphaproteobacteria</taxon>
        <taxon>Hyphomicrobiales</taxon>
        <taxon>Rhizobiaceae</taxon>
        <taxon>Rhizobium/Agrobacterium group</taxon>
        <taxon>Agrobacterium</taxon>
    </lineage>
</organism>
<dbReference type="AlphaFoldDB" id="A0ABD6H7X7"/>
<dbReference type="EMBL" id="MBFE02000004">
    <property type="protein sequence ID" value="MUO41658.1"/>
    <property type="molecule type" value="Genomic_DNA"/>
</dbReference>
<proteinExistence type="predicted"/>
<sequence length="67" mass="7598">MTSDWVDWFPIVFFPAKIIVLGTAMFFAIKWHHDQDKAEKKKNEANEADAPEEKNGDASSERLSGSD</sequence>
<feature type="region of interest" description="Disordered" evidence="1">
    <location>
        <begin position="37"/>
        <end position="67"/>
    </location>
</feature>
<feature type="transmembrane region" description="Helical" evidence="2">
    <location>
        <begin position="12"/>
        <end position="32"/>
    </location>
</feature>
<keyword evidence="2" id="KW-0472">Membrane</keyword>
<dbReference type="EMBL" id="MBFA02000005">
    <property type="protein sequence ID" value="MUP10158.1"/>
    <property type="molecule type" value="Genomic_DNA"/>
</dbReference>
<comment type="caution">
    <text evidence="4">The sequence shown here is derived from an EMBL/GenBank/DDBJ whole genome shotgun (WGS) entry which is preliminary data.</text>
</comment>
<evidence type="ECO:0000313" key="4">
    <source>
        <dbReference type="EMBL" id="MUP10158.1"/>
    </source>
</evidence>
<dbReference type="RefSeq" id="WP_012653998.1">
    <property type="nucleotide sequence ID" value="NZ_MBFA02000005.1"/>
</dbReference>
<reference evidence="5 6" key="1">
    <citation type="submission" date="2019-11" db="EMBL/GenBank/DDBJ databases">
        <title>Whole-genome sequencing of Allorhizobium vitis.</title>
        <authorList>
            <person name="Gan H.M."/>
            <person name="Savka M.A."/>
        </authorList>
    </citation>
    <scope>NUCLEOTIDE SEQUENCE [LARGE SCALE GENOMIC DNA]</scope>
    <source>
        <strain evidence="4 6">RF2/1</strain>
        <strain evidence="3 5">T1/7</strain>
    </source>
</reference>
<evidence type="ECO:0000313" key="6">
    <source>
        <dbReference type="Proteomes" id="UP000179536"/>
    </source>
</evidence>
<evidence type="ECO:0000256" key="2">
    <source>
        <dbReference type="SAM" id="Phobius"/>
    </source>
</evidence>
<keyword evidence="5" id="KW-1185">Reference proteome</keyword>